<dbReference type="EMBL" id="JABCKV010000008">
    <property type="protein sequence ID" value="KAG5647610.1"/>
    <property type="molecule type" value="Genomic_DNA"/>
</dbReference>
<name>A0A9P7KG91_9AGAR</name>
<feature type="compositionally biased region" description="Acidic residues" evidence="1">
    <location>
        <begin position="141"/>
        <end position="152"/>
    </location>
</feature>
<dbReference type="AlphaFoldDB" id="A0A9P7KG91"/>
<feature type="compositionally biased region" description="Polar residues" evidence="1">
    <location>
        <begin position="32"/>
        <end position="47"/>
    </location>
</feature>
<feature type="compositionally biased region" description="Low complexity" evidence="1">
    <location>
        <begin position="559"/>
        <end position="584"/>
    </location>
</feature>
<evidence type="ECO:0000313" key="2">
    <source>
        <dbReference type="EMBL" id="KAG5647610.1"/>
    </source>
</evidence>
<gene>
    <name evidence="2" type="ORF">DXG03_008963</name>
</gene>
<dbReference type="OrthoDB" id="2565072at2759"/>
<keyword evidence="3" id="KW-1185">Reference proteome</keyword>
<feature type="region of interest" description="Disordered" evidence="1">
    <location>
        <begin position="208"/>
        <end position="282"/>
    </location>
</feature>
<comment type="caution">
    <text evidence="2">The sequence shown here is derived from an EMBL/GenBank/DDBJ whole genome shotgun (WGS) entry which is preliminary data.</text>
</comment>
<evidence type="ECO:0000313" key="3">
    <source>
        <dbReference type="Proteomes" id="UP000775547"/>
    </source>
</evidence>
<dbReference type="Proteomes" id="UP000775547">
    <property type="component" value="Unassembled WGS sequence"/>
</dbReference>
<feature type="region of interest" description="Disordered" evidence="1">
    <location>
        <begin position="673"/>
        <end position="705"/>
    </location>
</feature>
<accession>A0A9P7KG91</accession>
<proteinExistence type="predicted"/>
<feature type="region of interest" description="Disordered" evidence="1">
    <location>
        <begin position="559"/>
        <end position="616"/>
    </location>
</feature>
<feature type="region of interest" description="Disordered" evidence="1">
    <location>
        <begin position="21"/>
        <end position="190"/>
    </location>
</feature>
<organism evidence="2 3">
    <name type="scientific">Asterophora parasitica</name>
    <dbReference type="NCBI Taxonomy" id="117018"/>
    <lineage>
        <taxon>Eukaryota</taxon>
        <taxon>Fungi</taxon>
        <taxon>Dikarya</taxon>
        <taxon>Basidiomycota</taxon>
        <taxon>Agaricomycotina</taxon>
        <taxon>Agaricomycetes</taxon>
        <taxon>Agaricomycetidae</taxon>
        <taxon>Agaricales</taxon>
        <taxon>Tricholomatineae</taxon>
        <taxon>Lyophyllaceae</taxon>
        <taxon>Asterophora</taxon>
    </lineage>
</organism>
<feature type="compositionally biased region" description="Polar residues" evidence="1">
    <location>
        <begin position="682"/>
        <end position="704"/>
    </location>
</feature>
<feature type="compositionally biased region" description="Basic and acidic residues" evidence="1">
    <location>
        <begin position="108"/>
        <end position="123"/>
    </location>
</feature>
<sequence length="815" mass="88643">MQRSVISSPDPHDDHLRVLLDQRTNRADVQGRFSTLSQFSDTPSTYSRPFFSPHPSDHDPTDSPSVAPLQSPNTSAFTTRSRDRMNDPTASMLDLDDDPRMSIASGAYDHDDEREAPEDDRSGRMSYLGPKMRFHSRAPWEMDEEALEEEDDPKSGFAFSSPRTSNASRPSVESTRSQANAKRSFDTTSSHISYPRGALYALAQESLSTSSLSSTSGKKTLRGKFSLNRIRSESPKSVTPSPAVEYRSPSTFSANHHHHDASAPQTPPSSSHRRPTYAANDFHPYANPDLVISFSDDPSQQAVHPGVSRSDSIATVTDNTAHSSLTRIGTTATLAPVTSASLVGHRNRISTVQGKEISSPIAVLPLSTSSNFQSNKDHALMQQRGVDNLPGWSDRGSSKPVVLISLEEAREQRMRSATIQPAIHSSTSTSSGNSFPDAGYDLDSRAHSVDHALPSRARARSISAGAKAKSALQTIVGGQSRAERNDPEACPGKTLKHKKSGFMRFLNGGRGQEKDERDQPPPVPPLSDAYATLNTQQAAHKASKITTHRIPVPELSPSLLESSLPQEESAPSLEPLVPRRLSPSPKRPLPPLSINTQSQHSDRAVHPASAVDDPGFQTRTMPSYDAPELPWLNTTASHSAPANVSEFPALKLRPVSTIFSAQFGDHIVTKDRPSLETDIGTPGSSTNVFSPMTPGSSTRSSSENKPAFMTPISEDQSSVISALQDQILNAKLAWQRQIWELEGQVRDLKSEIDDMRKADKDKGYCNSCGRGERPPVPVRGRERLASEVQETKNVGVVNRPRARTGTSARFGSTVS</sequence>
<evidence type="ECO:0000256" key="1">
    <source>
        <dbReference type="SAM" id="MobiDB-lite"/>
    </source>
</evidence>
<protein>
    <submittedName>
        <fullName evidence="2">Uncharacterized protein</fullName>
    </submittedName>
</protein>
<reference evidence="2" key="2">
    <citation type="submission" date="2021-10" db="EMBL/GenBank/DDBJ databases">
        <title>Phylogenomics reveals ancestral predisposition of the termite-cultivated fungus Termitomyces towards a domesticated lifestyle.</title>
        <authorList>
            <person name="Auxier B."/>
            <person name="Grum-Grzhimaylo A."/>
            <person name="Cardenas M.E."/>
            <person name="Lodge J.D."/>
            <person name="Laessoe T."/>
            <person name="Pedersen O."/>
            <person name="Smith M.E."/>
            <person name="Kuyper T.W."/>
            <person name="Franco-Molano E.A."/>
            <person name="Baroni T.J."/>
            <person name="Aanen D.K."/>
        </authorList>
    </citation>
    <scope>NUCLEOTIDE SEQUENCE</scope>
    <source>
        <strain evidence="2">AP01</strain>
        <tissue evidence="2">Mycelium</tissue>
    </source>
</reference>
<feature type="compositionally biased region" description="Polar residues" evidence="1">
    <location>
        <begin position="68"/>
        <end position="79"/>
    </location>
</feature>
<feature type="compositionally biased region" description="Polar residues" evidence="1">
    <location>
        <begin position="161"/>
        <end position="190"/>
    </location>
</feature>
<feature type="region of interest" description="Disordered" evidence="1">
    <location>
        <begin position="475"/>
        <end position="529"/>
    </location>
</feature>
<reference evidence="2" key="1">
    <citation type="submission" date="2020-07" db="EMBL/GenBank/DDBJ databases">
        <authorList>
            <person name="Nieuwenhuis M."/>
            <person name="Van De Peppel L.J.J."/>
        </authorList>
    </citation>
    <scope>NUCLEOTIDE SEQUENCE</scope>
    <source>
        <strain evidence="2">AP01</strain>
        <tissue evidence="2">Mycelium</tissue>
    </source>
</reference>